<protein>
    <submittedName>
        <fullName evidence="5">Pre-mRNA-splicing factor PRP46-like isoform X1</fullName>
    </submittedName>
</protein>
<dbReference type="Gene3D" id="2.130.10.10">
    <property type="entry name" value="YVTN repeat-like/Quinoprotein amine dehydrogenase"/>
    <property type="match status" value="1"/>
</dbReference>
<gene>
    <name evidence="5" type="primary">LOC106462298</name>
</gene>
<keyword evidence="2" id="KW-0677">Repeat</keyword>
<feature type="repeat" description="WD" evidence="3">
    <location>
        <begin position="61"/>
        <end position="103"/>
    </location>
</feature>
<dbReference type="PROSITE" id="PS00678">
    <property type="entry name" value="WD_REPEATS_1"/>
    <property type="match status" value="1"/>
</dbReference>
<keyword evidence="4" id="KW-1185">Reference proteome</keyword>
<dbReference type="PANTHER" id="PTHR47822:SF3">
    <property type="entry name" value="ANAPHASE-PROMOTING COMPLEX SUBUNIT 4-LIKE WD40 DOMAIN-CONTAINING PROTEIN"/>
    <property type="match status" value="1"/>
</dbReference>
<evidence type="ECO:0000256" key="3">
    <source>
        <dbReference type="PROSITE-ProRule" id="PRU00221"/>
    </source>
</evidence>
<proteinExistence type="predicted"/>
<organism evidence="4 5">
    <name type="scientific">Limulus polyphemus</name>
    <name type="common">Atlantic horseshoe crab</name>
    <dbReference type="NCBI Taxonomy" id="6850"/>
    <lineage>
        <taxon>Eukaryota</taxon>
        <taxon>Metazoa</taxon>
        <taxon>Ecdysozoa</taxon>
        <taxon>Arthropoda</taxon>
        <taxon>Chelicerata</taxon>
        <taxon>Merostomata</taxon>
        <taxon>Xiphosura</taxon>
        <taxon>Limulidae</taxon>
        <taxon>Limulus</taxon>
    </lineage>
</organism>
<dbReference type="PROSITE" id="PS50082">
    <property type="entry name" value="WD_REPEATS_2"/>
    <property type="match status" value="2"/>
</dbReference>
<dbReference type="GeneID" id="106462298"/>
<keyword evidence="1 3" id="KW-0853">WD repeat</keyword>
<evidence type="ECO:0000313" key="4">
    <source>
        <dbReference type="Proteomes" id="UP000694941"/>
    </source>
</evidence>
<dbReference type="SMART" id="SM00320">
    <property type="entry name" value="WD40"/>
    <property type="match status" value="2"/>
</dbReference>
<dbReference type="RefSeq" id="XP_022245205.1">
    <property type="nucleotide sequence ID" value="XM_022389497.1"/>
</dbReference>
<name>A0ABM1SNJ9_LIMPO</name>
<dbReference type="PROSITE" id="PS50294">
    <property type="entry name" value="WD_REPEATS_REGION"/>
    <property type="match status" value="1"/>
</dbReference>
<sequence length="231" mass="25612">MMVFTLLIEDKNEINAMDLASDGSILATGGKDLSIRLYDTNTTEMKTKYFGALEQSFDQSIRNHAYRIFSLCFHPQQKYILASGGWDESVKVWDLRTEKGLVRNIYGPHICGDALDIEGETNLLTGSWVAENALQLWDLGSGKLISNVPYRSDRTKGEYLYCAKFTEGSLAIAGGSGSCSGQIISLKNMEVLGEVKLSKAVHALDVKHKKVIMGSMEPRLKLLTLQQLPED</sequence>
<dbReference type="SUPFAM" id="SSF50978">
    <property type="entry name" value="WD40 repeat-like"/>
    <property type="match status" value="1"/>
</dbReference>
<dbReference type="PANTHER" id="PTHR47822">
    <property type="entry name" value="CARBOHYDRATE BINDING DOMAIN CONTAINING PROTEIN"/>
    <property type="match status" value="1"/>
</dbReference>
<dbReference type="Proteomes" id="UP000694941">
    <property type="component" value="Unplaced"/>
</dbReference>
<dbReference type="Pfam" id="PF00400">
    <property type="entry name" value="WD40"/>
    <property type="match status" value="2"/>
</dbReference>
<dbReference type="InterPro" id="IPR019775">
    <property type="entry name" value="WD40_repeat_CS"/>
</dbReference>
<evidence type="ECO:0000256" key="1">
    <source>
        <dbReference type="ARBA" id="ARBA00022574"/>
    </source>
</evidence>
<evidence type="ECO:0000256" key="2">
    <source>
        <dbReference type="ARBA" id="ARBA00022737"/>
    </source>
</evidence>
<reference evidence="5" key="1">
    <citation type="submission" date="2025-08" db="UniProtKB">
        <authorList>
            <consortium name="RefSeq"/>
        </authorList>
    </citation>
    <scope>IDENTIFICATION</scope>
    <source>
        <tissue evidence="5">Muscle</tissue>
    </source>
</reference>
<accession>A0ABM1SNJ9</accession>
<feature type="repeat" description="WD" evidence="3">
    <location>
        <begin position="7"/>
        <end position="48"/>
    </location>
</feature>
<dbReference type="InterPro" id="IPR015943">
    <property type="entry name" value="WD40/YVTN_repeat-like_dom_sf"/>
</dbReference>
<evidence type="ECO:0000313" key="5">
    <source>
        <dbReference type="RefSeq" id="XP_022245205.1"/>
    </source>
</evidence>
<dbReference type="InterPro" id="IPR036322">
    <property type="entry name" value="WD40_repeat_dom_sf"/>
</dbReference>
<dbReference type="InterPro" id="IPR001680">
    <property type="entry name" value="WD40_rpt"/>
</dbReference>